<proteinExistence type="predicted"/>
<keyword evidence="2" id="KW-1185">Reference proteome</keyword>
<accession>A0A0K3CBG5</accession>
<evidence type="ECO:0000313" key="1">
    <source>
        <dbReference type="EMBL" id="CTR04481.1"/>
    </source>
</evidence>
<dbReference type="AlphaFoldDB" id="A0A0K3CBG5"/>
<dbReference type="EMBL" id="CWKI01000001">
    <property type="protein sequence ID" value="CTR04481.1"/>
    <property type="molecule type" value="Genomic_DNA"/>
</dbReference>
<organism evidence="1 2">
    <name type="scientific">Rhodotorula toruloides</name>
    <name type="common">Yeast</name>
    <name type="synonym">Rhodosporidium toruloides</name>
    <dbReference type="NCBI Taxonomy" id="5286"/>
    <lineage>
        <taxon>Eukaryota</taxon>
        <taxon>Fungi</taxon>
        <taxon>Dikarya</taxon>
        <taxon>Basidiomycota</taxon>
        <taxon>Pucciniomycotina</taxon>
        <taxon>Microbotryomycetes</taxon>
        <taxon>Sporidiobolales</taxon>
        <taxon>Sporidiobolaceae</taxon>
        <taxon>Rhodotorula</taxon>
    </lineage>
</organism>
<dbReference type="Proteomes" id="UP000199069">
    <property type="component" value="Unassembled WGS sequence"/>
</dbReference>
<feature type="non-terminal residue" evidence="1">
    <location>
        <position position="198"/>
    </location>
</feature>
<sequence>MLLRSAKSLSLALLRLAGPRHTLRLLLDQCRLFPSHGASVIALPTPHLPRINLARPFYLAAGLQGVHWVETSHRTMWFSTCLTDSCAGTCLTTPFSITSDLLYARLDGARTRRERLTRDNPRHILVEHAPRLAHEGKARTAPMFEQQHWRRKLDEMSTGPECQGKSYVTAYEELARSPNLPCDGGGGGRMEVEEKLAS</sequence>
<evidence type="ECO:0000313" key="2">
    <source>
        <dbReference type="Proteomes" id="UP000199069"/>
    </source>
</evidence>
<gene>
    <name evidence="1" type="primary">FGENESH: predicted gene_1.342</name>
    <name evidence="1" type="ORF">BN2166_0003420</name>
</gene>
<reference evidence="1 2" key="1">
    <citation type="submission" date="2015-07" db="EMBL/GenBank/DDBJ databases">
        <authorList>
            <person name="Cajimat M.N.B."/>
            <person name="Milazzo M.L."/>
            <person name="Fulhorst C.F."/>
        </authorList>
    </citation>
    <scope>NUCLEOTIDE SEQUENCE [LARGE SCALE GENOMIC DNA]</scope>
    <source>
        <strain evidence="1">Single colony</strain>
    </source>
</reference>
<name>A0A0K3CBG5_RHOTO</name>
<protein>
    <submittedName>
        <fullName evidence="1">FGENESH: predicted gene_1.342 protein</fullName>
    </submittedName>
</protein>